<dbReference type="AlphaFoldDB" id="A0A9X1P4M8"/>
<gene>
    <name evidence="2" type="ORF">LZD57_23440</name>
</gene>
<keyword evidence="1" id="KW-0175">Coiled coil</keyword>
<evidence type="ECO:0000313" key="2">
    <source>
        <dbReference type="EMBL" id="MCE7030947.1"/>
    </source>
</evidence>
<keyword evidence="3" id="KW-1185">Reference proteome</keyword>
<organism evidence="2 3">
    <name type="scientific">Jiella avicenniae</name>
    <dbReference type="NCBI Taxonomy" id="2907202"/>
    <lineage>
        <taxon>Bacteria</taxon>
        <taxon>Pseudomonadati</taxon>
        <taxon>Pseudomonadota</taxon>
        <taxon>Alphaproteobacteria</taxon>
        <taxon>Hyphomicrobiales</taxon>
        <taxon>Aurantimonadaceae</taxon>
        <taxon>Jiella</taxon>
    </lineage>
</organism>
<accession>A0A9X1P4M8</accession>
<reference evidence="2" key="1">
    <citation type="submission" date="2022-01" db="EMBL/GenBank/DDBJ databases">
        <title>Jiella avicenniae sp. nov., a novel endophytic bacterium isolated from bark of Avicennia marina.</title>
        <authorList>
            <person name="Tuo L."/>
        </authorList>
    </citation>
    <scope>NUCLEOTIDE SEQUENCE</scope>
    <source>
        <strain evidence="2">CBK1P-4</strain>
    </source>
</reference>
<proteinExistence type="predicted"/>
<dbReference type="EMBL" id="JAJUWU010000035">
    <property type="protein sequence ID" value="MCE7030947.1"/>
    <property type="molecule type" value="Genomic_DNA"/>
</dbReference>
<sequence>MRNLIKRAFRSTERDKTVDEERYSRLHDEIEAVLNEIKNEHDGLNRRIRLVSTQIAEKKIWSNARDDAAVSDLDVVLQNRDLEKAVERSRRLTGQVRLVEEILKKLADARNVGTI</sequence>
<dbReference type="RefSeq" id="WP_233722018.1">
    <property type="nucleotide sequence ID" value="NZ_JAJUWU010000035.1"/>
</dbReference>
<protein>
    <submittedName>
        <fullName evidence="2">Uncharacterized protein</fullName>
    </submittedName>
</protein>
<evidence type="ECO:0000256" key="1">
    <source>
        <dbReference type="SAM" id="Coils"/>
    </source>
</evidence>
<name>A0A9X1P4M8_9HYPH</name>
<feature type="coiled-coil region" evidence="1">
    <location>
        <begin position="20"/>
        <end position="54"/>
    </location>
</feature>
<dbReference type="Proteomes" id="UP001139035">
    <property type="component" value="Unassembled WGS sequence"/>
</dbReference>
<comment type="caution">
    <text evidence="2">The sequence shown here is derived from an EMBL/GenBank/DDBJ whole genome shotgun (WGS) entry which is preliminary data.</text>
</comment>
<evidence type="ECO:0000313" key="3">
    <source>
        <dbReference type="Proteomes" id="UP001139035"/>
    </source>
</evidence>